<keyword evidence="2" id="KW-1185">Reference proteome</keyword>
<accession>A0A2S1YLA2</accession>
<dbReference type="AlphaFoldDB" id="A0A2S1YLA2"/>
<dbReference type="OrthoDB" id="418728at2"/>
<dbReference type="Gene3D" id="3.60.15.10">
    <property type="entry name" value="Ribonuclease Z/Hydroxyacylglutathione hydrolase-like"/>
    <property type="match status" value="1"/>
</dbReference>
<gene>
    <name evidence="1" type="ORF">HYN56_11340</name>
</gene>
<dbReference type="PANTHER" id="PTHR30619">
    <property type="entry name" value="DNA INTERNALIZATION/COMPETENCE PROTEIN COMEC/REC2"/>
    <property type="match status" value="1"/>
</dbReference>
<dbReference type="KEGG" id="fcr:HYN56_11340"/>
<evidence type="ECO:0000313" key="2">
    <source>
        <dbReference type="Proteomes" id="UP000245250"/>
    </source>
</evidence>
<dbReference type="InterPro" id="IPR052159">
    <property type="entry name" value="Competence_DNA_uptake"/>
</dbReference>
<dbReference type="EMBL" id="CP029255">
    <property type="protein sequence ID" value="AWK04786.1"/>
    <property type="molecule type" value="Genomic_DNA"/>
</dbReference>
<sequence length="345" mass="39644">MLKLDCFLAGKGDSFLLTWNEEGPHRLLIDAGNQNTYRFFKPIVQDFGKDDSILVTHVDYDHVGGFFKWLSDKETKLNPALRVFMNTPQLVFAPSDSDLVGVEHGVKLEELLFTRGIHCTPLYLDQTDGNSITMHGLKLQILSPKKEVIDTLVSKWTANEIYQQYEQARNQVDNKVATRDELLIERNHILSNQPVPHNWETDLLNASSIAFTVEYQDFRLLFLGDANPELICEELELKGHTKEKPLEIDLFKVSHHGSKHNTTQDLLERIKCSKYLISTDGTGPYYHPSRETLILISTYGRISNDHPITIYSNYPLPLDKLLTPEEQETLNLDFQVIKFLKFPEE</sequence>
<organism evidence="1 2">
    <name type="scientific">Flavobacterium crocinum</name>
    <dbReference type="NCBI Taxonomy" id="2183896"/>
    <lineage>
        <taxon>Bacteria</taxon>
        <taxon>Pseudomonadati</taxon>
        <taxon>Bacteroidota</taxon>
        <taxon>Flavobacteriia</taxon>
        <taxon>Flavobacteriales</taxon>
        <taxon>Flavobacteriaceae</taxon>
        <taxon>Flavobacterium</taxon>
    </lineage>
</organism>
<proteinExistence type="predicted"/>
<dbReference type="SUPFAM" id="SSF56281">
    <property type="entry name" value="Metallo-hydrolase/oxidoreductase"/>
    <property type="match status" value="1"/>
</dbReference>
<dbReference type="RefSeq" id="WP_109192270.1">
    <property type="nucleotide sequence ID" value="NZ_CP029255.1"/>
</dbReference>
<protein>
    <recommendedName>
        <fullName evidence="3">MBL fold metallo-hydrolase</fullName>
    </recommendedName>
</protein>
<evidence type="ECO:0000313" key="1">
    <source>
        <dbReference type="EMBL" id="AWK04786.1"/>
    </source>
</evidence>
<reference evidence="1 2" key="1">
    <citation type="submission" date="2018-05" db="EMBL/GenBank/DDBJ databases">
        <title>Genome sequencing of Flavobacterium sp. HYN0056.</title>
        <authorList>
            <person name="Yi H."/>
            <person name="Baek C."/>
        </authorList>
    </citation>
    <scope>NUCLEOTIDE SEQUENCE [LARGE SCALE GENOMIC DNA]</scope>
    <source>
        <strain evidence="1 2">HYN0056</strain>
    </source>
</reference>
<dbReference type="InterPro" id="IPR036866">
    <property type="entry name" value="RibonucZ/Hydroxyglut_hydro"/>
</dbReference>
<name>A0A2S1YLA2_9FLAO</name>
<dbReference type="PANTHER" id="PTHR30619:SF1">
    <property type="entry name" value="RECOMBINATION PROTEIN 2"/>
    <property type="match status" value="1"/>
</dbReference>
<dbReference type="Proteomes" id="UP000245250">
    <property type="component" value="Chromosome"/>
</dbReference>
<evidence type="ECO:0008006" key="3">
    <source>
        <dbReference type="Google" id="ProtNLM"/>
    </source>
</evidence>